<organism evidence="13 14">
    <name type="scientific">Grimontia celer</name>
    <dbReference type="NCBI Taxonomy" id="1796497"/>
    <lineage>
        <taxon>Bacteria</taxon>
        <taxon>Pseudomonadati</taxon>
        <taxon>Pseudomonadota</taxon>
        <taxon>Gammaproteobacteria</taxon>
        <taxon>Vibrionales</taxon>
        <taxon>Vibrionaceae</taxon>
        <taxon>Grimontia</taxon>
    </lineage>
</organism>
<comment type="subcellular location">
    <subcellularLocation>
        <location evidence="1">Cell inner membrane</location>
        <topology evidence="1">Multi-pass membrane protein</topology>
    </subcellularLocation>
</comment>
<keyword evidence="14" id="KW-1185">Reference proteome</keyword>
<feature type="transmembrane region" description="Helical" evidence="12">
    <location>
        <begin position="103"/>
        <end position="124"/>
    </location>
</feature>
<evidence type="ECO:0000256" key="3">
    <source>
        <dbReference type="ARBA" id="ARBA00013489"/>
    </source>
</evidence>
<evidence type="ECO:0000256" key="11">
    <source>
        <dbReference type="ARBA" id="ARBA00030855"/>
    </source>
</evidence>
<evidence type="ECO:0000313" key="14">
    <source>
        <dbReference type="Proteomes" id="UP000071641"/>
    </source>
</evidence>
<protein>
    <recommendedName>
        <fullName evidence="4">Multidrug export protein MepA</fullName>
    </recommendedName>
    <alternativeName>
        <fullName evidence="3">Multidrug resistance protein NorM</fullName>
    </alternativeName>
    <alternativeName>
        <fullName evidence="11">Na(+)/drug antiporter</fullName>
    </alternativeName>
</protein>
<evidence type="ECO:0000256" key="2">
    <source>
        <dbReference type="ARBA" id="ARBA00008417"/>
    </source>
</evidence>
<proteinExistence type="inferred from homology"/>
<feature type="transmembrane region" description="Helical" evidence="12">
    <location>
        <begin position="368"/>
        <end position="391"/>
    </location>
</feature>
<dbReference type="InterPro" id="IPR051327">
    <property type="entry name" value="MATE_MepA_subfamily"/>
</dbReference>
<feature type="transmembrane region" description="Helical" evidence="12">
    <location>
        <begin position="204"/>
        <end position="224"/>
    </location>
</feature>
<evidence type="ECO:0000256" key="8">
    <source>
        <dbReference type="ARBA" id="ARBA00022989"/>
    </source>
</evidence>
<dbReference type="STRING" id="1796497.GCE9029_02586"/>
<keyword evidence="6" id="KW-1003">Cell membrane</keyword>
<dbReference type="Pfam" id="PF01554">
    <property type="entry name" value="MatE"/>
    <property type="match status" value="2"/>
</dbReference>
<evidence type="ECO:0000256" key="5">
    <source>
        <dbReference type="ARBA" id="ARBA00022448"/>
    </source>
</evidence>
<keyword evidence="8 12" id="KW-1133">Transmembrane helix</keyword>
<dbReference type="NCBIfam" id="NF007130">
    <property type="entry name" value="PRK09575.1"/>
    <property type="match status" value="1"/>
</dbReference>
<feature type="transmembrane region" description="Helical" evidence="12">
    <location>
        <begin position="245"/>
        <end position="264"/>
    </location>
</feature>
<evidence type="ECO:0000256" key="1">
    <source>
        <dbReference type="ARBA" id="ARBA00004429"/>
    </source>
</evidence>
<feature type="transmembrane region" description="Helical" evidence="12">
    <location>
        <begin position="149"/>
        <end position="167"/>
    </location>
</feature>
<dbReference type="PANTHER" id="PTHR43823">
    <property type="entry name" value="SPORULATION PROTEIN YKVU"/>
    <property type="match status" value="1"/>
</dbReference>
<dbReference type="AlphaFoldDB" id="A0A128F542"/>
<gene>
    <name evidence="13" type="primary">mepA_2</name>
    <name evidence="13" type="ORF">GCE9029_02586</name>
</gene>
<accession>A0A128F542</accession>
<feature type="transmembrane region" description="Helical" evidence="12">
    <location>
        <begin position="174"/>
        <end position="198"/>
    </location>
</feature>
<keyword evidence="7 12" id="KW-0812">Transmembrane</keyword>
<dbReference type="GO" id="GO:0015297">
    <property type="term" value="F:antiporter activity"/>
    <property type="evidence" value="ECO:0007669"/>
    <property type="project" value="InterPro"/>
</dbReference>
<evidence type="ECO:0000256" key="9">
    <source>
        <dbReference type="ARBA" id="ARBA00023136"/>
    </source>
</evidence>
<evidence type="ECO:0000256" key="7">
    <source>
        <dbReference type="ARBA" id="ARBA00022692"/>
    </source>
</evidence>
<comment type="similarity">
    <text evidence="2">Belongs to the multi antimicrobial extrusion (MATE) (TC 2.A.66.1) family. MepA subfamily.</text>
</comment>
<dbReference type="CDD" id="cd13143">
    <property type="entry name" value="MATE_MepA_like"/>
    <property type="match status" value="1"/>
</dbReference>
<dbReference type="InterPro" id="IPR048279">
    <property type="entry name" value="MdtK-like"/>
</dbReference>
<keyword evidence="9 12" id="KW-0472">Membrane</keyword>
<dbReference type="PIRSF" id="PIRSF006603">
    <property type="entry name" value="DinF"/>
    <property type="match status" value="1"/>
</dbReference>
<feature type="transmembrane region" description="Helical" evidence="12">
    <location>
        <begin position="276"/>
        <end position="298"/>
    </location>
</feature>
<dbReference type="EMBL" id="FIZX01000002">
    <property type="protein sequence ID" value="CZF81401.1"/>
    <property type="molecule type" value="Genomic_DNA"/>
</dbReference>
<dbReference type="InterPro" id="IPR002528">
    <property type="entry name" value="MATE_fam"/>
</dbReference>
<evidence type="ECO:0000256" key="10">
    <source>
        <dbReference type="ARBA" id="ARBA00023251"/>
    </source>
</evidence>
<keyword evidence="5" id="KW-0813">Transport</keyword>
<feature type="transmembrane region" description="Helical" evidence="12">
    <location>
        <begin position="403"/>
        <end position="421"/>
    </location>
</feature>
<dbReference type="GO" id="GO:0042910">
    <property type="term" value="F:xenobiotic transmembrane transporter activity"/>
    <property type="evidence" value="ECO:0007669"/>
    <property type="project" value="InterPro"/>
</dbReference>
<evidence type="ECO:0000313" key="13">
    <source>
        <dbReference type="EMBL" id="CZF81401.1"/>
    </source>
</evidence>
<name>A0A128F542_9GAMM</name>
<feature type="transmembrane region" description="Helical" evidence="12">
    <location>
        <begin position="328"/>
        <end position="348"/>
    </location>
</feature>
<dbReference type="PANTHER" id="PTHR43823:SF3">
    <property type="entry name" value="MULTIDRUG EXPORT PROTEIN MEPA"/>
    <property type="match status" value="1"/>
</dbReference>
<dbReference type="GO" id="GO:0046677">
    <property type="term" value="P:response to antibiotic"/>
    <property type="evidence" value="ECO:0007669"/>
    <property type="project" value="UniProtKB-KW"/>
</dbReference>
<feature type="transmembrane region" description="Helical" evidence="12">
    <location>
        <begin position="26"/>
        <end position="45"/>
    </location>
</feature>
<dbReference type="Proteomes" id="UP000071641">
    <property type="component" value="Unassembled WGS sequence"/>
</dbReference>
<evidence type="ECO:0000256" key="12">
    <source>
        <dbReference type="SAM" id="Phobius"/>
    </source>
</evidence>
<evidence type="ECO:0000256" key="4">
    <source>
        <dbReference type="ARBA" id="ARBA00022106"/>
    </source>
</evidence>
<reference evidence="14" key="1">
    <citation type="submission" date="2016-02" db="EMBL/GenBank/DDBJ databases">
        <authorList>
            <person name="Rodrigo-Torres Lidia"/>
            <person name="Arahal R.David."/>
        </authorList>
    </citation>
    <scope>NUCLEOTIDE SEQUENCE [LARGE SCALE GENOMIC DNA]</scope>
    <source>
        <strain evidence="14">CECT 9029</strain>
    </source>
</reference>
<feature type="transmembrane region" description="Helical" evidence="12">
    <location>
        <begin position="427"/>
        <end position="446"/>
    </location>
</feature>
<dbReference type="GO" id="GO:0005886">
    <property type="term" value="C:plasma membrane"/>
    <property type="evidence" value="ECO:0007669"/>
    <property type="project" value="UniProtKB-SubCell"/>
</dbReference>
<evidence type="ECO:0000256" key="6">
    <source>
        <dbReference type="ARBA" id="ARBA00022475"/>
    </source>
</evidence>
<sequence length="464" mass="49694">MFISIFSFSFMLVTDLNQGDSITKTFWRFTIPAIAAMIVNGLYQLVDGIFVGHYIGAEGLEAINIAWPVIAVVGGLGLMIGMGAGSLVSIYRGEENLGKARSAMATGLALTIVLGALASLYLILFGNNLVNLQGATGLAYGYANNYLDVFKYGAVATVAAGALPFLIRNDDSPFVATSMMVVGALTNIVLDYLFIGVLGWGLKGAAVATVLAQLVSVAMGLIYLCSSRSFLAIFRHPLKLSLSDAGQSLVLGCSSLVMFMYYGVLVGFHNRLFAEYGTPVSVAAFAVVGYLMTLYYVVAEGIAEGMQPQVSFYHGAQSYSKIVKVAKLATMVSLAAGFIWLAVLNLFPDFVIGMFNSGNEALLKEATVGIRLHLSAMYLDGLIILASMYFLSVGKGGKSLSISVANMLVQFPFLYTLPKFYGVEGVWLAMPISNVVLASVVIPVMWHDILKQRNKQPELRPAIA</sequence>
<keyword evidence="10" id="KW-0046">Antibiotic resistance</keyword>
<feature type="transmembrane region" description="Helical" evidence="12">
    <location>
        <begin position="65"/>
        <end position="91"/>
    </location>
</feature>
<dbReference type="InterPro" id="IPR045070">
    <property type="entry name" value="MATE_MepA-like"/>
</dbReference>